<proteinExistence type="predicted"/>
<sequence length="140" mass="14652">MNKTLSLAWTRAQALSRRWDFQRLFLLVLTLDALCGAAALAEPASTASLLGLEAGSATGWIQALGGLLLLAAGLQLPGLSDPVGRRWGNLAGLLGRLVLCVLCLFLGGGFALLALVQGGLSLALAVLYFQLFRAELMSCP</sequence>
<evidence type="ECO:0000313" key="2">
    <source>
        <dbReference type="EMBL" id="KAB1078220.1"/>
    </source>
</evidence>
<evidence type="ECO:0008006" key="4">
    <source>
        <dbReference type="Google" id="ProtNLM"/>
    </source>
</evidence>
<dbReference type="EMBL" id="VZZK01000015">
    <property type="protein sequence ID" value="KAB1078220.1"/>
    <property type="molecule type" value="Genomic_DNA"/>
</dbReference>
<keyword evidence="1" id="KW-1133">Transmembrane helix</keyword>
<feature type="transmembrane region" description="Helical" evidence="1">
    <location>
        <begin position="97"/>
        <end position="130"/>
    </location>
</feature>
<dbReference type="AlphaFoldDB" id="A0A6L3T0U3"/>
<reference evidence="2 3" key="1">
    <citation type="submission" date="2019-09" db="EMBL/GenBank/DDBJ databases">
        <title>YIM 48816 draft genome.</title>
        <authorList>
            <person name="Jiang L."/>
        </authorList>
    </citation>
    <scope>NUCLEOTIDE SEQUENCE [LARGE SCALE GENOMIC DNA]</scope>
    <source>
        <strain evidence="2 3">YIM 48816</strain>
    </source>
</reference>
<accession>A0A6L3T0U3</accession>
<organism evidence="2 3">
    <name type="scientific">Methylobacterium soli</name>
    <dbReference type="NCBI Taxonomy" id="553447"/>
    <lineage>
        <taxon>Bacteria</taxon>
        <taxon>Pseudomonadati</taxon>
        <taxon>Pseudomonadota</taxon>
        <taxon>Alphaproteobacteria</taxon>
        <taxon>Hyphomicrobiales</taxon>
        <taxon>Methylobacteriaceae</taxon>
        <taxon>Methylobacterium</taxon>
    </lineage>
</organism>
<dbReference type="RefSeq" id="WP_151001160.1">
    <property type="nucleotide sequence ID" value="NZ_BPQY01000003.1"/>
</dbReference>
<evidence type="ECO:0000313" key="3">
    <source>
        <dbReference type="Proteomes" id="UP000474159"/>
    </source>
</evidence>
<keyword evidence="3" id="KW-1185">Reference proteome</keyword>
<comment type="caution">
    <text evidence="2">The sequence shown here is derived from an EMBL/GenBank/DDBJ whole genome shotgun (WGS) entry which is preliminary data.</text>
</comment>
<keyword evidence="1" id="KW-0472">Membrane</keyword>
<name>A0A6L3T0U3_9HYPH</name>
<keyword evidence="1" id="KW-0812">Transmembrane</keyword>
<evidence type="ECO:0000256" key="1">
    <source>
        <dbReference type="SAM" id="Phobius"/>
    </source>
</evidence>
<feature type="transmembrane region" description="Helical" evidence="1">
    <location>
        <begin position="57"/>
        <end position="76"/>
    </location>
</feature>
<dbReference type="Proteomes" id="UP000474159">
    <property type="component" value="Unassembled WGS sequence"/>
</dbReference>
<protein>
    <recommendedName>
        <fullName evidence="4">MFS transporter</fullName>
    </recommendedName>
</protein>
<gene>
    <name evidence="2" type="ORF">F6X53_15820</name>
</gene>